<evidence type="ECO:0000256" key="2">
    <source>
        <dbReference type="SAM" id="SignalP"/>
    </source>
</evidence>
<dbReference type="AlphaFoldDB" id="B9Z3D5"/>
<dbReference type="RefSeq" id="WP_008953890.1">
    <property type="nucleotide sequence ID" value="NZ_ACIS01000005.1"/>
</dbReference>
<keyword evidence="1" id="KW-0175">Coiled coil</keyword>
<keyword evidence="4" id="KW-1185">Reference proteome</keyword>
<dbReference type="EMBL" id="ACIS01000005">
    <property type="protein sequence ID" value="EEG08362.1"/>
    <property type="molecule type" value="Genomic_DNA"/>
</dbReference>
<sequence precursor="true">MKTPPSFLVILTLISLVACGDSPPDASSQFQEQKVAELARQKAEQDKKREQKQAAYLQVVRDSLKDPDSAQFRDLQWSIDHEQYGDSLCGWVNAKNSLGWYVGFHPFAVTAKPLKGSPEGRLILPTEADDSQTQRINLVMLEQAGCGLSLNV</sequence>
<evidence type="ECO:0000313" key="4">
    <source>
        <dbReference type="Proteomes" id="UP000003165"/>
    </source>
</evidence>
<gene>
    <name evidence="3" type="ORF">FuraDRAFT_1870</name>
</gene>
<proteinExistence type="predicted"/>
<evidence type="ECO:0008006" key="5">
    <source>
        <dbReference type="Google" id="ProtNLM"/>
    </source>
</evidence>
<accession>B9Z3D5</accession>
<feature type="signal peptide" evidence="2">
    <location>
        <begin position="1"/>
        <end position="20"/>
    </location>
</feature>
<dbReference type="PROSITE" id="PS51257">
    <property type="entry name" value="PROKAR_LIPOPROTEIN"/>
    <property type="match status" value="1"/>
</dbReference>
<evidence type="ECO:0000256" key="1">
    <source>
        <dbReference type="SAM" id="Coils"/>
    </source>
</evidence>
<organism evidence="3 4">
    <name type="scientific">Pseudogulbenkiania ferrooxidans 2002</name>
    <dbReference type="NCBI Taxonomy" id="279714"/>
    <lineage>
        <taxon>Bacteria</taxon>
        <taxon>Pseudomonadati</taxon>
        <taxon>Pseudomonadota</taxon>
        <taxon>Betaproteobacteria</taxon>
        <taxon>Neisseriales</taxon>
        <taxon>Chromobacteriaceae</taxon>
        <taxon>Pseudogulbenkiania</taxon>
    </lineage>
</organism>
<evidence type="ECO:0000313" key="3">
    <source>
        <dbReference type="EMBL" id="EEG08362.1"/>
    </source>
</evidence>
<feature type="chain" id="PRO_5002893553" description="Lipoprotein" evidence="2">
    <location>
        <begin position="21"/>
        <end position="152"/>
    </location>
</feature>
<name>B9Z3D5_9NEIS</name>
<keyword evidence="2" id="KW-0732">Signal</keyword>
<feature type="coiled-coil region" evidence="1">
    <location>
        <begin position="28"/>
        <end position="55"/>
    </location>
</feature>
<reference evidence="3 4" key="1">
    <citation type="submission" date="2009-02" db="EMBL/GenBank/DDBJ databases">
        <title>Sequencing of the draft genome and assembly of Lutiella nitroferrum 2002.</title>
        <authorList>
            <consortium name="US DOE Joint Genome Institute (JGI-PGF)"/>
            <person name="Lucas S."/>
            <person name="Copeland A."/>
            <person name="Lapidus A."/>
            <person name="Glavina del Rio T."/>
            <person name="Tice H."/>
            <person name="Bruce D."/>
            <person name="Goodwin L."/>
            <person name="Pitluck S."/>
            <person name="Larimer F."/>
            <person name="Land M.L."/>
            <person name="Hauser L."/>
            <person name="Coates J.D."/>
        </authorList>
    </citation>
    <scope>NUCLEOTIDE SEQUENCE [LARGE SCALE GENOMIC DNA]</scope>
    <source>
        <strain evidence="3 4">2002</strain>
    </source>
</reference>
<dbReference type="Proteomes" id="UP000003165">
    <property type="component" value="Unassembled WGS sequence"/>
</dbReference>
<protein>
    <recommendedName>
        <fullName evidence="5">Lipoprotein</fullName>
    </recommendedName>
</protein>
<comment type="caution">
    <text evidence="3">The sequence shown here is derived from an EMBL/GenBank/DDBJ whole genome shotgun (WGS) entry which is preliminary data.</text>
</comment>